<dbReference type="SUPFAM" id="SSF54909">
    <property type="entry name" value="Dimeric alpha+beta barrel"/>
    <property type="match status" value="1"/>
</dbReference>
<keyword evidence="4" id="KW-1185">Reference proteome</keyword>
<gene>
    <name evidence="2" type="ORF">ABIF29_006865</name>
    <name evidence="1" type="ORF">JOH49_004367</name>
</gene>
<dbReference type="Proteomes" id="UP000673383">
    <property type="component" value="Unassembled WGS sequence"/>
</dbReference>
<evidence type="ECO:0000313" key="1">
    <source>
        <dbReference type="EMBL" id="MBP1294614.1"/>
    </source>
</evidence>
<comment type="caution">
    <text evidence="1">The sequence shown here is derived from an EMBL/GenBank/DDBJ whole genome shotgun (WGS) entry which is preliminary data.</text>
</comment>
<dbReference type="GeneID" id="92952007"/>
<dbReference type="EMBL" id="JAFICZ010000001">
    <property type="protein sequence ID" value="MBP1294614.1"/>
    <property type="molecule type" value="Genomic_DNA"/>
</dbReference>
<accession>A0A1E3ETB2</accession>
<organism evidence="1 3">
    <name type="scientific">Bradyrhizobium elkanii</name>
    <dbReference type="NCBI Taxonomy" id="29448"/>
    <lineage>
        <taxon>Bacteria</taxon>
        <taxon>Pseudomonadati</taxon>
        <taxon>Pseudomonadota</taxon>
        <taxon>Alphaproteobacteria</taxon>
        <taxon>Hyphomicrobiales</taxon>
        <taxon>Nitrobacteraceae</taxon>
        <taxon>Bradyrhizobium</taxon>
    </lineage>
</organism>
<reference evidence="2 4" key="2">
    <citation type="submission" date="2024-07" db="EMBL/GenBank/DDBJ databases">
        <title>Genomic Encyclopedia of Type Strains, Phase V (KMG-V): Genome sequencing to study the core and pangenomes of soil and plant-associated prokaryotes.</title>
        <authorList>
            <person name="Whitman W."/>
        </authorList>
    </citation>
    <scope>NUCLEOTIDE SEQUENCE [LARGE SCALE GENOMIC DNA]</scope>
    <source>
        <strain evidence="2 4">USDA 415</strain>
    </source>
</reference>
<name>A0A1E3ETB2_BRAEL</name>
<dbReference type="eggNOG" id="COG2329">
    <property type="taxonomic scope" value="Bacteria"/>
</dbReference>
<dbReference type="AlphaFoldDB" id="A0A1E3ETB2"/>
<dbReference type="Gene3D" id="3.30.70.100">
    <property type="match status" value="1"/>
</dbReference>
<reference evidence="1" key="1">
    <citation type="submission" date="2021-02" db="EMBL/GenBank/DDBJ databases">
        <title>Genomic Encyclopedia of Type Strains, Phase IV (KMG-V): Genome sequencing to study the core and pangenomes of soil and plant-associated prokaryotes.</title>
        <authorList>
            <person name="Whitman W."/>
        </authorList>
    </citation>
    <scope>NUCLEOTIDE SEQUENCE</scope>
    <source>
        <strain evidence="1">USDA 406</strain>
    </source>
</reference>
<sequence length="104" mass="11696">MITAVTTFKLPKPITREEARSIFLSTAPIYRGIEGLFRKTYVLSEDGLTAGGIYFWSSRVEAEALYTDAWRARAREKYGADPIVTYFESPVVVDNLAQQIVADD</sequence>
<protein>
    <submittedName>
        <fullName evidence="1">Uncharacterized protein</fullName>
    </submittedName>
</protein>
<evidence type="ECO:0000313" key="3">
    <source>
        <dbReference type="Proteomes" id="UP000673383"/>
    </source>
</evidence>
<dbReference type="EMBL" id="JBGBZA010000002">
    <property type="protein sequence ID" value="MEY9320066.1"/>
    <property type="molecule type" value="Genomic_DNA"/>
</dbReference>
<proteinExistence type="predicted"/>
<dbReference type="STRING" id="29448.QU41_28555"/>
<dbReference type="InterPro" id="IPR011008">
    <property type="entry name" value="Dimeric_a/b-barrel"/>
</dbReference>
<dbReference type="OrthoDB" id="2065010at2"/>
<evidence type="ECO:0000313" key="2">
    <source>
        <dbReference type="EMBL" id="MEY9320066.1"/>
    </source>
</evidence>
<evidence type="ECO:0000313" key="4">
    <source>
        <dbReference type="Proteomes" id="UP001565471"/>
    </source>
</evidence>
<dbReference type="RefSeq" id="WP_016845184.1">
    <property type="nucleotide sequence ID" value="NZ_BJNL01000034.1"/>
</dbReference>
<dbReference type="Proteomes" id="UP001565471">
    <property type="component" value="Unassembled WGS sequence"/>
</dbReference>